<evidence type="ECO:0000256" key="1">
    <source>
        <dbReference type="SAM" id="MobiDB-lite"/>
    </source>
</evidence>
<feature type="compositionally biased region" description="Basic and acidic residues" evidence="1">
    <location>
        <begin position="21"/>
        <end position="37"/>
    </location>
</feature>
<sequence>MKDCAAAAILGSWPQKRRMRRMESQRKEMGMEAERRRMTVRRRASTRRCGRPAPCDWAQMGSMPAASPDKTEYPVMLAKPIAREPPARGRLPRRPRKNMDIMERE</sequence>
<comment type="caution">
    <text evidence="2">The sequence shown here is derived from an EMBL/GenBank/DDBJ whole genome shotgun (WGS) entry which is preliminary data.</text>
</comment>
<dbReference type="EMBL" id="JAGFBR010000013">
    <property type="protein sequence ID" value="KAH0456855.1"/>
    <property type="molecule type" value="Genomic_DNA"/>
</dbReference>
<dbReference type="AlphaFoldDB" id="A0AAV7G426"/>
<evidence type="ECO:0000313" key="2">
    <source>
        <dbReference type="EMBL" id="KAH0456855.1"/>
    </source>
</evidence>
<feature type="region of interest" description="Disordered" evidence="1">
    <location>
        <begin position="16"/>
        <end position="105"/>
    </location>
</feature>
<dbReference type="Proteomes" id="UP000775213">
    <property type="component" value="Unassembled WGS sequence"/>
</dbReference>
<accession>A0AAV7G426</accession>
<protein>
    <submittedName>
        <fullName evidence="2">Uncharacterized protein</fullName>
    </submittedName>
</protein>
<proteinExistence type="predicted"/>
<keyword evidence="3" id="KW-1185">Reference proteome</keyword>
<name>A0AAV7G426_DENCH</name>
<gene>
    <name evidence="2" type="ORF">IEQ34_014762</name>
</gene>
<organism evidence="2 3">
    <name type="scientific">Dendrobium chrysotoxum</name>
    <name type="common">Orchid</name>
    <dbReference type="NCBI Taxonomy" id="161865"/>
    <lineage>
        <taxon>Eukaryota</taxon>
        <taxon>Viridiplantae</taxon>
        <taxon>Streptophyta</taxon>
        <taxon>Embryophyta</taxon>
        <taxon>Tracheophyta</taxon>
        <taxon>Spermatophyta</taxon>
        <taxon>Magnoliopsida</taxon>
        <taxon>Liliopsida</taxon>
        <taxon>Asparagales</taxon>
        <taxon>Orchidaceae</taxon>
        <taxon>Epidendroideae</taxon>
        <taxon>Malaxideae</taxon>
        <taxon>Dendrobiinae</taxon>
        <taxon>Dendrobium</taxon>
    </lineage>
</organism>
<evidence type="ECO:0000313" key="3">
    <source>
        <dbReference type="Proteomes" id="UP000775213"/>
    </source>
</evidence>
<reference evidence="2 3" key="1">
    <citation type="journal article" date="2021" name="Hortic Res">
        <title>Chromosome-scale assembly of the Dendrobium chrysotoxum genome enhances the understanding of orchid evolution.</title>
        <authorList>
            <person name="Zhang Y."/>
            <person name="Zhang G.Q."/>
            <person name="Zhang D."/>
            <person name="Liu X.D."/>
            <person name="Xu X.Y."/>
            <person name="Sun W.H."/>
            <person name="Yu X."/>
            <person name="Zhu X."/>
            <person name="Wang Z.W."/>
            <person name="Zhao X."/>
            <person name="Zhong W.Y."/>
            <person name="Chen H."/>
            <person name="Yin W.L."/>
            <person name="Huang T."/>
            <person name="Niu S.C."/>
            <person name="Liu Z.J."/>
        </authorList>
    </citation>
    <scope>NUCLEOTIDE SEQUENCE [LARGE SCALE GENOMIC DNA]</scope>
    <source>
        <strain evidence="2">Lindl</strain>
    </source>
</reference>
<feature type="compositionally biased region" description="Basic residues" evidence="1">
    <location>
        <begin position="38"/>
        <end position="50"/>
    </location>
</feature>